<keyword evidence="4" id="KW-1185">Reference proteome</keyword>
<dbReference type="InterPro" id="IPR021443">
    <property type="entry name" value="DUF3093"/>
</dbReference>
<name>A0ABQ2MY30_9ACTN</name>
<reference evidence="4" key="1">
    <citation type="journal article" date="2019" name="Int. J. Syst. Evol. Microbiol.">
        <title>The Global Catalogue of Microorganisms (GCM) 10K type strain sequencing project: providing services to taxonomists for standard genome sequencing and annotation.</title>
        <authorList>
            <consortium name="The Broad Institute Genomics Platform"/>
            <consortium name="The Broad Institute Genome Sequencing Center for Infectious Disease"/>
            <person name="Wu L."/>
            <person name="Ma J."/>
        </authorList>
    </citation>
    <scope>NUCLEOTIDE SEQUENCE [LARGE SCALE GENOMIC DNA]</scope>
    <source>
        <strain evidence="4">CGMCC 4.7349</strain>
    </source>
</reference>
<dbReference type="Proteomes" id="UP000656881">
    <property type="component" value="Unassembled WGS sequence"/>
</dbReference>
<dbReference type="EMBL" id="BMNG01000031">
    <property type="protein sequence ID" value="GGO59956.1"/>
    <property type="molecule type" value="Genomic_DNA"/>
</dbReference>
<keyword evidence="2" id="KW-0812">Transmembrane</keyword>
<protein>
    <submittedName>
        <fullName evidence="3">Membrane protein</fullName>
    </submittedName>
</protein>
<sequence length="181" mass="19771">MPVNERDMDGGLSLRGRRTEAPAPPPARQCQDGPMHLYDERLTVPAVWWFLVVLGGCLFGGLLLPFGPVAAAAGVVLVGAVFGPLVHRYGSARIVVTPGTLLVGDRAIPIDDLGTTEILDAGEAFEWRTYKANAYALLLLRGYVPTALRVELRGPHHRAPYLYLSTRRPMNLATILAFTRR</sequence>
<organism evidence="3 4">
    <name type="scientific">Streptomyces lasiicapitis</name>
    <dbReference type="NCBI Taxonomy" id="1923961"/>
    <lineage>
        <taxon>Bacteria</taxon>
        <taxon>Bacillati</taxon>
        <taxon>Actinomycetota</taxon>
        <taxon>Actinomycetes</taxon>
        <taxon>Kitasatosporales</taxon>
        <taxon>Streptomycetaceae</taxon>
        <taxon>Streptomyces</taxon>
    </lineage>
</organism>
<evidence type="ECO:0000313" key="4">
    <source>
        <dbReference type="Proteomes" id="UP000656881"/>
    </source>
</evidence>
<evidence type="ECO:0000256" key="2">
    <source>
        <dbReference type="SAM" id="Phobius"/>
    </source>
</evidence>
<gene>
    <name evidence="3" type="ORF">GCM10012286_82740</name>
</gene>
<feature type="transmembrane region" description="Helical" evidence="2">
    <location>
        <begin position="42"/>
        <end position="63"/>
    </location>
</feature>
<keyword evidence="2" id="KW-1133">Transmembrane helix</keyword>
<accession>A0ABQ2MY30</accession>
<evidence type="ECO:0000256" key="1">
    <source>
        <dbReference type="SAM" id="MobiDB-lite"/>
    </source>
</evidence>
<feature type="region of interest" description="Disordered" evidence="1">
    <location>
        <begin position="1"/>
        <end position="30"/>
    </location>
</feature>
<comment type="caution">
    <text evidence="3">The sequence shown here is derived from an EMBL/GenBank/DDBJ whole genome shotgun (WGS) entry which is preliminary data.</text>
</comment>
<keyword evidence="2" id="KW-0472">Membrane</keyword>
<feature type="transmembrane region" description="Helical" evidence="2">
    <location>
        <begin position="69"/>
        <end position="86"/>
    </location>
</feature>
<evidence type="ECO:0000313" key="3">
    <source>
        <dbReference type="EMBL" id="GGO59956.1"/>
    </source>
</evidence>
<proteinExistence type="predicted"/>
<dbReference type="Pfam" id="PF11292">
    <property type="entry name" value="DUF3093"/>
    <property type="match status" value="1"/>
</dbReference>